<dbReference type="Gene3D" id="1.10.520.40">
    <property type="entry name" value="CRISPR-associated protein Cse2"/>
    <property type="match status" value="1"/>
</dbReference>
<dbReference type="Proteomes" id="UP001465153">
    <property type="component" value="Unassembled WGS sequence"/>
</dbReference>
<dbReference type="EMBL" id="BAABWN010000012">
    <property type="protein sequence ID" value="GAA6169481.1"/>
    <property type="molecule type" value="Genomic_DNA"/>
</dbReference>
<name>A0ABQ0ACW4_9GAMM</name>
<dbReference type="NCBIfam" id="TIGR02548">
    <property type="entry name" value="casB_cse2"/>
    <property type="match status" value="1"/>
</dbReference>
<proteinExistence type="predicted"/>
<dbReference type="InterPro" id="IPR013382">
    <property type="entry name" value="CRISPR-assoc_prot_Cse2"/>
</dbReference>
<gene>
    <name evidence="1" type="ORF">NBRC116591_32920</name>
</gene>
<dbReference type="CDD" id="cd09731">
    <property type="entry name" value="Cse2_I-E"/>
    <property type="match status" value="1"/>
</dbReference>
<evidence type="ECO:0008006" key="3">
    <source>
        <dbReference type="Google" id="ProtNLM"/>
    </source>
</evidence>
<organism evidence="1 2">
    <name type="scientific">Sessilibacter corallicola</name>
    <dbReference type="NCBI Taxonomy" id="2904075"/>
    <lineage>
        <taxon>Bacteria</taxon>
        <taxon>Pseudomonadati</taxon>
        <taxon>Pseudomonadota</taxon>
        <taxon>Gammaproteobacteria</taxon>
        <taxon>Cellvibrionales</taxon>
        <taxon>Cellvibrionaceae</taxon>
        <taxon>Sessilibacter</taxon>
    </lineage>
</organism>
<comment type="caution">
    <text evidence="1">The sequence shown here is derived from an EMBL/GenBank/DDBJ whole genome shotgun (WGS) entry which is preliminary data.</text>
</comment>
<reference evidence="1 2" key="1">
    <citation type="submission" date="2024-04" db="EMBL/GenBank/DDBJ databases">
        <title>Draft genome sequence of Sessilibacter corallicola NBRC 116591.</title>
        <authorList>
            <person name="Miyakawa T."/>
            <person name="Kusuya Y."/>
            <person name="Miura T."/>
        </authorList>
    </citation>
    <scope>NUCLEOTIDE SEQUENCE [LARGE SCALE GENOMIC DNA]</scope>
    <source>
        <strain evidence="1 2">KU-00831-HH</strain>
    </source>
</reference>
<dbReference type="RefSeq" id="WP_353303995.1">
    <property type="nucleotide sequence ID" value="NZ_BAABWN010000012.1"/>
</dbReference>
<dbReference type="InterPro" id="IPR038287">
    <property type="entry name" value="Cse2_sf"/>
</dbReference>
<accession>A0ABQ0ACW4</accession>
<evidence type="ECO:0000313" key="2">
    <source>
        <dbReference type="Proteomes" id="UP001465153"/>
    </source>
</evidence>
<protein>
    <recommendedName>
        <fullName evidence="3">Type I-E CRISPR-associated protein Cse2/CasB</fullName>
    </recommendedName>
</protein>
<dbReference type="Pfam" id="PF09485">
    <property type="entry name" value="CRISPR_Cse2"/>
    <property type="match status" value="1"/>
</dbReference>
<keyword evidence="2" id="KW-1185">Reference proteome</keyword>
<sequence>MKINIYYLTKDELGSLIDWHAKLEDRRGDRAQLRRASNPIEVVSSPAFHRFLSFMKTENPSYHSADKFPENKLMLLAIIVGLVARLEPKNKALFAKTLGGGDRTYSEARFQQLLQSRDEDEFFRRMSLAIHFLKRKVSVEDMCDCICKWYKEYKVPSKTHLSDQFKFQMTVNYYQLSSD</sequence>
<evidence type="ECO:0000313" key="1">
    <source>
        <dbReference type="EMBL" id="GAA6169481.1"/>
    </source>
</evidence>